<organism evidence="3 4">
    <name type="scientific">Aspergillus arachidicola</name>
    <dbReference type="NCBI Taxonomy" id="656916"/>
    <lineage>
        <taxon>Eukaryota</taxon>
        <taxon>Fungi</taxon>
        <taxon>Dikarya</taxon>
        <taxon>Ascomycota</taxon>
        <taxon>Pezizomycotina</taxon>
        <taxon>Eurotiomycetes</taxon>
        <taxon>Eurotiomycetidae</taxon>
        <taxon>Eurotiales</taxon>
        <taxon>Aspergillaceae</taxon>
        <taxon>Aspergillus</taxon>
        <taxon>Aspergillus subgen. Circumdati</taxon>
    </lineage>
</organism>
<keyword evidence="4" id="KW-1185">Reference proteome</keyword>
<proteinExistence type="predicted"/>
<dbReference type="AlphaFoldDB" id="A0A2G7FNL6"/>
<dbReference type="PANTHER" id="PTHR33840:SF2">
    <property type="entry name" value="TLE1 PHOSPHOLIPASE DOMAIN-CONTAINING PROTEIN"/>
    <property type="match status" value="1"/>
</dbReference>
<dbReference type="EMBL" id="NEXV01000528">
    <property type="protein sequence ID" value="PIG82109.1"/>
    <property type="molecule type" value="Genomic_DNA"/>
</dbReference>
<feature type="domain" description="T6SS Phospholipase effector Tle1-like catalytic" evidence="2">
    <location>
        <begin position="72"/>
        <end position="443"/>
    </location>
</feature>
<dbReference type="InterPro" id="IPR018712">
    <property type="entry name" value="Tle1-like_cat"/>
</dbReference>
<name>A0A2G7FNL6_9EURO</name>
<dbReference type="Proteomes" id="UP000231358">
    <property type="component" value="Unassembled WGS sequence"/>
</dbReference>
<evidence type="ECO:0000259" key="2">
    <source>
        <dbReference type="Pfam" id="PF09994"/>
    </source>
</evidence>
<sequence length="642" mass="73018">MPTDRGTWLQLLSSDILCRVRCHATQFSFNANDITTWETCGIMTLDYSGPPIEHHYFHHTIVKAMQANRAPRQFVLCFDGTGNKFSGNEADSNVLKIFRMLDRSGGDQFHYYQPGIGTYVTSTSLSNTGRIHKIRSAYLKAKDAAIGSTLAEHVMGGYKFLMRYHRPGDDIYFFGFSRGAYVARFLAEMLDEIGLLEPGNEELLRFAWKTFAKWQQRRHNPEEKDRLSRYMEAFRETFSQPVSQIRFLGLFDTVNSVPRFENAWMQRSKFPYTARTKAKVIRHAVSIDERRAKFRQDLIGEARPPCPTGPTSRRQQVRDHLARHHLYLPHGPVHHHRHHDKGQQKGTVGADSAQNAEKAANGGRKHRVYRPPARRLRDDHSAQSVASAAASCSSLSLEAEEDEEQDIEEVWFPGCHADIGGGWELEDGETYALSHAPLVWMVEKAQEAGVKFSVKKRKDFNCWHDPGCKAQGQEQDRASPENHMSNPAPIVIAPDDTDEKQGLSHFEHVLRRSSTDGKLHDCLQFRKGLPWTSVLSWKVMEYMPFRRMDLQDDGSWKPIRWPLPCGEVRDIPNDAKIHVSAINRLKFNPEYRPGNLIIGGGGRGVKIAPKEYGIGDWEVAAHHGCPIQETYIRKQTSHIAAA</sequence>
<reference evidence="3 4" key="1">
    <citation type="submission" date="2017-05" db="EMBL/GenBank/DDBJ databases">
        <title>Genome sequence for an aflatoxigenic pathogen of Argentinian peanut, Aspergillus arachidicola.</title>
        <authorList>
            <person name="Moore G."/>
            <person name="Beltz S.B."/>
            <person name="Mack B.M."/>
        </authorList>
    </citation>
    <scope>NUCLEOTIDE SEQUENCE [LARGE SCALE GENOMIC DNA]</scope>
    <source>
        <strain evidence="3 4">CBS 117610</strain>
    </source>
</reference>
<accession>A0A2G7FNL6</accession>
<dbReference type="PANTHER" id="PTHR33840">
    <property type="match status" value="1"/>
</dbReference>
<evidence type="ECO:0000313" key="4">
    <source>
        <dbReference type="Proteomes" id="UP000231358"/>
    </source>
</evidence>
<dbReference type="STRING" id="656916.A0A2G7FNL6"/>
<evidence type="ECO:0000256" key="1">
    <source>
        <dbReference type="SAM" id="MobiDB-lite"/>
    </source>
</evidence>
<evidence type="ECO:0000313" key="3">
    <source>
        <dbReference type="EMBL" id="PIG82109.1"/>
    </source>
</evidence>
<gene>
    <name evidence="3" type="ORF">AARAC_000036</name>
</gene>
<feature type="region of interest" description="Disordered" evidence="1">
    <location>
        <begin position="330"/>
        <end position="382"/>
    </location>
</feature>
<protein>
    <recommendedName>
        <fullName evidence="2">T6SS Phospholipase effector Tle1-like catalytic domain-containing protein</fullName>
    </recommendedName>
</protein>
<comment type="caution">
    <text evidence="3">The sequence shown here is derived from an EMBL/GenBank/DDBJ whole genome shotgun (WGS) entry which is preliminary data.</text>
</comment>
<dbReference type="Pfam" id="PF09994">
    <property type="entry name" value="T6SS_Tle1-like_cat"/>
    <property type="match status" value="1"/>
</dbReference>
<feature type="compositionally biased region" description="Basic residues" evidence="1">
    <location>
        <begin position="363"/>
        <end position="374"/>
    </location>
</feature>
<feature type="compositionally biased region" description="Basic residues" evidence="1">
    <location>
        <begin position="330"/>
        <end position="340"/>
    </location>
</feature>